<evidence type="ECO:0000313" key="4">
    <source>
        <dbReference type="Proteomes" id="UP000517916"/>
    </source>
</evidence>
<evidence type="ECO:0000313" key="3">
    <source>
        <dbReference type="EMBL" id="MBA8923283.1"/>
    </source>
</evidence>
<name>A0ABR6B8U0_9PSEU</name>
<organism evidence="3 4">
    <name type="scientific">Kutzneria viridogrisea</name>
    <dbReference type="NCBI Taxonomy" id="47990"/>
    <lineage>
        <taxon>Bacteria</taxon>
        <taxon>Bacillati</taxon>
        <taxon>Actinomycetota</taxon>
        <taxon>Actinomycetes</taxon>
        <taxon>Pseudonocardiales</taxon>
        <taxon>Pseudonocardiaceae</taxon>
        <taxon>Kutzneria</taxon>
    </lineage>
</organism>
<dbReference type="Gene3D" id="1.10.1200.10">
    <property type="entry name" value="ACP-like"/>
    <property type="match status" value="1"/>
</dbReference>
<evidence type="ECO:0000256" key="1">
    <source>
        <dbReference type="ARBA" id="ARBA00001957"/>
    </source>
</evidence>
<feature type="domain" description="Carrier" evidence="2">
    <location>
        <begin position="914"/>
        <end position="998"/>
    </location>
</feature>
<proteinExistence type="predicted"/>
<dbReference type="SUPFAM" id="SSF52777">
    <property type="entry name" value="CoA-dependent acyltransferases"/>
    <property type="match status" value="1"/>
</dbReference>
<dbReference type="InterPro" id="IPR010071">
    <property type="entry name" value="AA_adenyl_dom"/>
</dbReference>
<dbReference type="PROSITE" id="PS50075">
    <property type="entry name" value="CARRIER"/>
    <property type="match status" value="1"/>
</dbReference>
<dbReference type="Pfam" id="PF13193">
    <property type="entry name" value="AMP-binding_C"/>
    <property type="match status" value="1"/>
</dbReference>
<dbReference type="InterPro" id="IPR042099">
    <property type="entry name" value="ANL_N_sf"/>
</dbReference>
<comment type="caution">
    <text evidence="3">The sequence shown here is derived from an EMBL/GenBank/DDBJ whole genome shotgun (WGS) entry which is preliminary data.</text>
</comment>
<keyword evidence="4" id="KW-1185">Reference proteome</keyword>
<dbReference type="Gene3D" id="3.30.559.10">
    <property type="entry name" value="Chloramphenicol acetyltransferase-like domain"/>
    <property type="match status" value="1"/>
</dbReference>
<dbReference type="CDD" id="cd05930">
    <property type="entry name" value="A_NRPS"/>
    <property type="match status" value="1"/>
</dbReference>
<dbReference type="PANTHER" id="PTHR45527">
    <property type="entry name" value="NONRIBOSOMAL PEPTIDE SYNTHETASE"/>
    <property type="match status" value="1"/>
</dbReference>
<accession>A0ABR6B8U0</accession>
<dbReference type="Gene3D" id="3.40.50.12780">
    <property type="entry name" value="N-terminal domain of ligase-like"/>
    <property type="match status" value="1"/>
</dbReference>
<gene>
    <name evidence="3" type="ORF">BC739_000480</name>
</gene>
<dbReference type="InterPro" id="IPR023213">
    <property type="entry name" value="CAT-like_dom_sf"/>
</dbReference>
<dbReference type="InterPro" id="IPR000873">
    <property type="entry name" value="AMP-dep_synth/lig_dom"/>
</dbReference>
<dbReference type="NCBIfam" id="TIGR01733">
    <property type="entry name" value="AA-adenyl-dom"/>
    <property type="match status" value="1"/>
</dbReference>
<dbReference type="Pfam" id="PF00501">
    <property type="entry name" value="AMP-binding"/>
    <property type="match status" value="1"/>
</dbReference>
<dbReference type="Gene3D" id="3.30.300.30">
    <property type="match status" value="1"/>
</dbReference>
<dbReference type="PANTHER" id="PTHR45527:SF1">
    <property type="entry name" value="FATTY ACID SYNTHASE"/>
    <property type="match status" value="1"/>
</dbReference>
<dbReference type="InterPro" id="IPR009081">
    <property type="entry name" value="PP-bd_ACP"/>
</dbReference>
<reference evidence="3 4" key="1">
    <citation type="submission" date="2020-08" db="EMBL/GenBank/DDBJ databases">
        <title>Genomic Encyclopedia of Archaeal and Bacterial Type Strains, Phase II (KMG-II): from individual species to whole genera.</title>
        <authorList>
            <person name="Goeker M."/>
        </authorList>
    </citation>
    <scope>NUCLEOTIDE SEQUENCE [LARGE SCALE GENOMIC DNA]</scope>
    <source>
        <strain evidence="3 4">DSM 43850</strain>
    </source>
</reference>
<protein>
    <submittedName>
        <fullName evidence="3">Amino acid adenylation domain-containing protein</fullName>
    </submittedName>
</protein>
<dbReference type="InterPro" id="IPR045851">
    <property type="entry name" value="AMP-bd_C_sf"/>
</dbReference>
<dbReference type="InterPro" id="IPR025110">
    <property type="entry name" value="AMP-bd_C"/>
</dbReference>
<dbReference type="SUPFAM" id="SSF56801">
    <property type="entry name" value="Acetyl-CoA synthetase-like"/>
    <property type="match status" value="1"/>
</dbReference>
<dbReference type="InterPro" id="IPR020845">
    <property type="entry name" value="AMP-binding_CS"/>
</dbReference>
<dbReference type="PROSITE" id="PS00455">
    <property type="entry name" value="AMP_BINDING"/>
    <property type="match status" value="1"/>
</dbReference>
<dbReference type="Proteomes" id="UP000517916">
    <property type="component" value="Unassembled WGS sequence"/>
</dbReference>
<evidence type="ECO:0000259" key="2">
    <source>
        <dbReference type="PROSITE" id="PS50075"/>
    </source>
</evidence>
<dbReference type="RefSeq" id="WP_182836123.1">
    <property type="nucleotide sequence ID" value="NZ_BAAABQ010000046.1"/>
</dbReference>
<dbReference type="Pfam" id="PF00550">
    <property type="entry name" value="PP-binding"/>
    <property type="match status" value="1"/>
</dbReference>
<sequence>MTTIAIAGGEATDFARPLAQTDKLGFLIQPPRMSIIVTTFVEGVGRIDPERLTEAVAVAARACPGMRLALTSEEPVWRDTGLAPRVRVVEAARFDFEQFADEPNIREGLVEEGGPTCEVVLIEGTDSTVLFRAHHAVTDGAGMRTWIQEVFRALRGEQPLGATDPRNIDELLASLPKPACEEEPAPETPIPSVLPRPSELTPRRHFWLRRTVPGNHPAVVAKIAAALTAASGLDQGGFWIPVDLRRHLPELRTTAGLAKVITLRTGRGEDWTQVQDRLLALLAENYDLVDHFDYGPLAEYSLAEIRDFLDTREEESIQIAERDYGGSAALSHLGRFELAELSTESFEATTVYGLPSLGYASMPLFDIAECDGRTEIVATWYDGPGMVERLGELLDDIAESLAPAAHQRWVGNDTHRALPPTPTLTALFAERVARTPDALALDGPQGPMTYAELDRRAESVAAVLRGTGVRPDTVVGILADRSPAAVTAIWGVLKAGAAFLALDPRNPDSRLGELLADAGARICLAARADAHRVPGVEVIVLDSVPTSDAPAPADAVRPGDLAYVIYTSGSTGRPKGVQIEHHSIVNYSLWAARAYGFDDTTRIPLIAPMSFDWAYNTLFPPMLAGSTVVLVPEEPDHVVLRRMLTESGANAASLTPVHLDILSTMDLELSGYRFVVSCGEPLPTSVAERAQALFGPDCRVVNAYGPTEAAIACTATVYRGESGPGNLSIGLPGDNTRVFLLDGHRRAVPPGEVGEIYLAGEQLARGYHGRADLTRDRFVRLADGTRAYRTGDLGRLLPDGRLACLGRVDRQIKVNGFRVEPDEVARTLERHPAVRSAVVTGVRRGERGKVLCGYAVTEADPAELRAFLADLLPAHMVPVSITPLAELPVSPNGKIDVNALPDPFATAAPAGGARATDDTEAAIGAIWAKVLGVDGAAIAGDSEFTQLGGTSTAMIKMVAEVCAEVVGAGGEREFMRRLPEVIGNPTLAAVCSLARSARRPSAVR</sequence>
<dbReference type="InterPro" id="IPR036736">
    <property type="entry name" value="ACP-like_sf"/>
</dbReference>
<dbReference type="EMBL" id="JACJID010000001">
    <property type="protein sequence ID" value="MBA8923283.1"/>
    <property type="molecule type" value="Genomic_DNA"/>
</dbReference>
<comment type="cofactor">
    <cofactor evidence="1">
        <name>pantetheine 4'-phosphate</name>
        <dbReference type="ChEBI" id="CHEBI:47942"/>
    </cofactor>
</comment>